<comment type="cofactor">
    <cofactor evidence="7">
        <name>Mg(2+)</name>
        <dbReference type="ChEBI" id="CHEBI:18420"/>
    </cofactor>
    <text evidence="7">Binds 1 Mg(2+) ion per subunit.</text>
</comment>
<feature type="binding site" evidence="7">
    <location>
        <position position="41"/>
    </location>
    <ligand>
        <name>Mg(2+)</name>
        <dbReference type="ChEBI" id="CHEBI:18420"/>
    </ligand>
</feature>
<organism evidence="9 10">
    <name type="scientific">Pigmentiphaga daeguensis</name>
    <dbReference type="NCBI Taxonomy" id="414049"/>
    <lineage>
        <taxon>Bacteria</taxon>
        <taxon>Pseudomonadati</taxon>
        <taxon>Pseudomonadota</taxon>
        <taxon>Betaproteobacteria</taxon>
        <taxon>Burkholderiales</taxon>
        <taxon>Alcaligenaceae</taxon>
        <taxon>Pigmentiphaga</taxon>
    </lineage>
</organism>
<dbReference type="NCBIfam" id="TIGR00042">
    <property type="entry name" value="RdgB/HAM1 family non-canonical purine NTP pyrophosphatase"/>
    <property type="match status" value="1"/>
</dbReference>
<comment type="catalytic activity">
    <reaction evidence="7">
        <text>ITP + H2O = IMP + diphosphate + H(+)</text>
        <dbReference type="Rhea" id="RHEA:29399"/>
        <dbReference type="ChEBI" id="CHEBI:15377"/>
        <dbReference type="ChEBI" id="CHEBI:15378"/>
        <dbReference type="ChEBI" id="CHEBI:33019"/>
        <dbReference type="ChEBI" id="CHEBI:58053"/>
        <dbReference type="ChEBI" id="CHEBI:61402"/>
        <dbReference type="EC" id="3.6.1.66"/>
    </reaction>
</comment>
<keyword evidence="6 7" id="KW-0546">Nucleotide metabolism</keyword>
<keyword evidence="10" id="KW-1185">Reference proteome</keyword>
<feature type="binding site" evidence="7">
    <location>
        <begin position="156"/>
        <end position="159"/>
    </location>
    <ligand>
        <name>substrate</name>
    </ligand>
</feature>
<dbReference type="Gene3D" id="3.90.950.10">
    <property type="match status" value="1"/>
</dbReference>
<keyword evidence="5 7" id="KW-0460">Magnesium</keyword>
<accession>A0ABN1BWF8</accession>
<dbReference type="RefSeq" id="WP_087839466.1">
    <property type="nucleotide sequence ID" value="NZ_BAAAEN010000008.1"/>
</dbReference>
<feature type="binding site" evidence="7">
    <location>
        <begin position="184"/>
        <end position="185"/>
    </location>
    <ligand>
        <name>substrate</name>
    </ligand>
</feature>
<keyword evidence="2 7" id="KW-0479">Metal-binding</keyword>
<dbReference type="SUPFAM" id="SSF52972">
    <property type="entry name" value="ITPase-like"/>
    <property type="match status" value="1"/>
</dbReference>
<dbReference type="EMBL" id="BAAAEN010000008">
    <property type="protein sequence ID" value="GAA0507042.1"/>
    <property type="molecule type" value="Genomic_DNA"/>
</dbReference>
<feature type="binding site" evidence="7">
    <location>
        <position position="179"/>
    </location>
    <ligand>
        <name>substrate</name>
    </ligand>
</feature>
<evidence type="ECO:0000256" key="7">
    <source>
        <dbReference type="HAMAP-Rule" id="MF_01405"/>
    </source>
</evidence>
<comment type="similarity">
    <text evidence="1 7 8">Belongs to the HAM1 NTPase family.</text>
</comment>
<evidence type="ECO:0000256" key="5">
    <source>
        <dbReference type="ARBA" id="ARBA00022842"/>
    </source>
</evidence>
<dbReference type="Proteomes" id="UP001501706">
    <property type="component" value="Unassembled WGS sequence"/>
</dbReference>
<dbReference type="Pfam" id="PF01725">
    <property type="entry name" value="Ham1p_like"/>
    <property type="match status" value="1"/>
</dbReference>
<evidence type="ECO:0000313" key="9">
    <source>
        <dbReference type="EMBL" id="GAA0507042.1"/>
    </source>
</evidence>
<comment type="subunit">
    <text evidence="7">Homodimer.</text>
</comment>
<feature type="binding site" evidence="7">
    <location>
        <position position="70"/>
    </location>
    <ligand>
        <name>Mg(2+)</name>
        <dbReference type="ChEBI" id="CHEBI:18420"/>
    </ligand>
</feature>
<dbReference type="PANTHER" id="PTHR11067:SF9">
    <property type="entry name" value="INOSINE TRIPHOSPHATE PYROPHOSPHATASE"/>
    <property type="match status" value="1"/>
</dbReference>
<dbReference type="HAMAP" id="MF_01405">
    <property type="entry name" value="Non_canon_purine_NTPase"/>
    <property type="match status" value="1"/>
</dbReference>
<name>A0ABN1BWF8_9BURK</name>
<evidence type="ECO:0000256" key="8">
    <source>
        <dbReference type="RuleBase" id="RU003781"/>
    </source>
</evidence>
<evidence type="ECO:0000256" key="1">
    <source>
        <dbReference type="ARBA" id="ARBA00008023"/>
    </source>
</evidence>
<comment type="function">
    <text evidence="7">Pyrophosphatase that catalyzes the hydrolysis of nucleoside triphosphates to their monophosphate derivatives, with a high preference for the non-canonical purine nucleotides XTP (xanthosine triphosphate), dITP (deoxyinosine triphosphate) and ITP. Seems to function as a house-cleaning enzyme that removes non-canonical purine nucleotides from the nucleotide pool, thus preventing their incorporation into DNA/RNA and avoiding chromosomal lesions.</text>
</comment>
<protein>
    <recommendedName>
        <fullName evidence="7">dITP/XTP pyrophosphatase</fullName>
        <ecNumber evidence="7">3.6.1.66</ecNumber>
    </recommendedName>
    <alternativeName>
        <fullName evidence="7">Non-canonical purine NTP pyrophosphatase</fullName>
    </alternativeName>
    <alternativeName>
        <fullName evidence="7">Non-standard purine NTP pyrophosphatase</fullName>
    </alternativeName>
    <alternativeName>
        <fullName evidence="7">Nucleoside-triphosphate diphosphatase</fullName>
    </alternativeName>
    <alternativeName>
        <fullName evidence="7">Nucleoside-triphosphate pyrophosphatase</fullName>
        <shortName evidence="7">NTPase</shortName>
    </alternativeName>
</protein>
<evidence type="ECO:0000256" key="2">
    <source>
        <dbReference type="ARBA" id="ARBA00022723"/>
    </source>
</evidence>
<dbReference type="CDD" id="cd00515">
    <property type="entry name" value="HAM1"/>
    <property type="match status" value="1"/>
</dbReference>
<keyword evidence="3 7" id="KW-0547">Nucleotide-binding</keyword>
<evidence type="ECO:0000313" key="10">
    <source>
        <dbReference type="Proteomes" id="UP001501706"/>
    </source>
</evidence>
<evidence type="ECO:0000256" key="6">
    <source>
        <dbReference type="ARBA" id="ARBA00023080"/>
    </source>
</evidence>
<gene>
    <name evidence="9" type="primary">rdgB</name>
    <name evidence="9" type="ORF">GCM10009097_25170</name>
</gene>
<evidence type="ECO:0000256" key="4">
    <source>
        <dbReference type="ARBA" id="ARBA00022801"/>
    </source>
</evidence>
<comment type="catalytic activity">
    <reaction evidence="7">
        <text>XTP + H2O = XMP + diphosphate + H(+)</text>
        <dbReference type="Rhea" id="RHEA:28610"/>
        <dbReference type="ChEBI" id="CHEBI:15377"/>
        <dbReference type="ChEBI" id="CHEBI:15378"/>
        <dbReference type="ChEBI" id="CHEBI:33019"/>
        <dbReference type="ChEBI" id="CHEBI:57464"/>
        <dbReference type="ChEBI" id="CHEBI:61314"/>
        <dbReference type="EC" id="3.6.1.66"/>
    </reaction>
</comment>
<dbReference type="InterPro" id="IPR029001">
    <property type="entry name" value="ITPase-like_fam"/>
</dbReference>
<sequence>MARKLVLASNNAGKLREFSSLLAPRGFELVPQGSLGVPEADEPHVTFIENALAKARHASQLTGLPALADDSGVCVTALGGEPGVYSARYAARNGGEKSDAANNALVVERLRGAQDRRAYYYAALVLVRSADDPQPLIGEGLWWGEIIEHPRGSGGFGYDPHFLLPGLGRTAAELSADEKNRISHRAQALAVLMGKLDTF</sequence>
<feature type="active site" description="Proton acceptor" evidence="7">
    <location>
        <position position="70"/>
    </location>
</feature>
<evidence type="ECO:0000256" key="3">
    <source>
        <dbReference type="ARBA" id="ARBA00022741"/>
    </source>
</evidence>
<reference evidence="9 10" key="1">
    <citation type="journal article" date="2019" name="Int. J. Syst. Evol. Microbiol.">
        <title>The Global Catalogue of Microorganisms (GCM) 10K type strain sequencing project: providing services to taxonomists for standard genome sequencing and annotation.</title>
        <authorList>
            <consortium name="The Broad Institute Genomics Platform"/>
            <consortium name="The Broad Institute Genome Sequencing Center for Infectious Disease"/>
            <person name="Wu L."/>
            <person name="Ma J."/>
        </authorList>
    </citation>
    <scope>NUCLEOTIDE SEQUENCE [LARGE SCALE GENOMIC DNA]</scope>
    <source>
        <strain evidence="9 10">JCM 14330</strain>
    </source>
</reference>
<dbReference type="EC" id="3.6.1.66" evidence="7"/>
<feature type="binding site" evidence="7">
    <location>
        <position position="71"/>
    </location>
    <ligand>
        <name>substrate</name>
    </ligand>
</feature>
<feature type="binding site" evidence="7">
    <location>
        <begin position="9"/>
        <end position="14"/>
    </location>
    <ligand>
        <name>substrate</name>
    </ligand>
</feature>
<dbReference type="InterPro" id="IPR020922">
    <property type="entry name" value="dITP/XTP_pyrophosphatase"/>
</dbReference>
<dbReference type="InterPro" id="IPR002637">
    <property type="entry name" value="RdgB/HAM1"/>
</dbReference>
<keyword evidence="4 7" id="KW-0378">Hydrolase</keyword>
<comment type="caution">
    <text evidence="9">The sequence shown here is derived from an EMBL/GenBank/DDBJ whole genome shotgun (WGS) entry which is preliminary data.</text>
</comment>
<proteinExistence type="inferred from homology"/>
<dbReference type="PANTHER" id="PTHR11067">
    <property type="entry name" value="INOSINE TRIPHOSPHATE PYROPHOSPHATASE/HAM1 PROTEIN"/>
    <property type="match status" value="1"/>
</dbReference>
<comment type="catalytic activity">
    <reaction evidence="7">
        <text>dITP + H2O = dIMP + diphosphate + H(+)</text>
        <dbReference type="Rhea" id="RHEA:28342"/>
        <dbReference type="ChEBI" id="CHEBI:15377"/>
        <dbReference type="ChEBI" id="CHEBI:15378"/>
        <dbReference type="ChEBI" id="CHEBI:33019"/>
        <dbReference type="ChEBI" id="CHEBI:61194"/>
        <dbReference type="ChEBI" id="CHEBI:61382"/>
        <dbReference type="EC" id="3.6.1.66"/>
    </reaction>
</comment>